<comment type="caution">
    <text evidence="3">The sequence shown here is derived from an EMBL/GenBank/DDBJ whole genome shotgun (WGS) entry which is preliminary data.</text>
</comment>
<evidence type="ECO:0000256" key="1">
    <source>
        <dbReference type="ARBA" id="ARBA00022679"/>
    </source>
</evidence>
<dbReference type="PANTHER" id="PTHR48207:SF3">
    <property type="entry name" value="SUCCINATE--HYDROXYMETHYLGLUTARATE COA-TRANSFERASE"/>
    <property type="match status" value="1"/>
</dbReference>
<dbReference type="InterPro" id="IPR050483">
    <property type="entry name" value="CoA-transferase_III_domain"/>
</dbReference>
<dbReference type="InterPro" id="IPR044855">
    <property type="entry name" value="CoA-Trfase_III_dom3_sf"/>
</dbReference>
<dbReference type="Proteomes" id="UP000806528">
    <property type="component" value="Unassembled WGS sequence"/>
</dbReference>
<dbReference type="Pfam" id="PF02515">
    <property type="entry name" value="CoA_transf_3"/>
    <property type="match status" value="1"/>
</dbReference>
<evidence type="ECO:0000313" key="4">
    <source>
        <dbReference type="Proteomes" id="UP000806528"/>
    </source>
</evidence>
<evidence type="ECO:0000256" key="2">
    <source>
        <dbReference type="SAM" id="MobiDB-lite"/>
    </source>
</evidence>
<proteinExistence type="predicted"/>
<organism evidence="3 4">
    <name type="scientific">Nocardiopsis coralli</name>
    <dbReference type="NCBI Taxonomy" id="2772213"/>
    <lineage>
        <taxon>Bacteria</taxon>
        <taxon>Bacillati</taxon>
        <taxon>Actinomycetota</taxon>
        <taxon>Actinomycetes</taxon>
        <taxon>Streptosporangiales</taxon>
        <taxon>Nocardiopsidaceae</taxon>
        <taxon>Nocardiopsis</taxon>
    </lineage>
</organism>
<dbReference type="Gene3D" id="3.40.50.10540">
    <property type="entry name" value="Crotonobetainyl-coa:carnitine coa-transferase, domain 1"/>
    <property type="match status" value="1"/>
</dbReference>
<dbReference type="InterPro" id="IPR023606">
    <property type="entry name" value="CoA-Trfase_III_dom_1_sf"/>
</dbReference>
<accession>A0ABR9PC70</accession>
<keyword evidence="1 3" id="KW-0808">Transferase</keyword>
<dbReference type="RefSeq" id="WP_193124046.1">
    <property type="nucleotide sequence ID" value="NZ_JADBGI010000024.1"/>
</dbReference>
<dbReference type="Gene3D" id="3.30.1540.10">
    <property type="entry name" value="formyl-coa transferase, domain 3"/>
    <property type="match status" value="1"/>
</dbReference>
<evidence type="ECO:0000313" key="3">
    <source>
        <dbReference type="EMBL" id="MBE3001448.1"/>
    </source>
</evidence>
<reference evidence="3 4" key="1">
    <citation type="submission" date="2020-09" db="EMBL/GenBank/DDBJ databases">
        <title>Diversity and distribution of actinomycetes associated with coral in the coast of Hainan.</title>
        <authorList>
            <person name="Li F."/>
        </authorList>
    </citation>
    <scope>NUCLEOTIDE SEQUENCE [LARGE SCALE GENOMIC DNA]</scope>
    <source>
        <strain evidence="3 4">HNM0947</strain>
    </source>
</reference>
<dbReference type="SUPFAM" id="SSF89796">
    <property type="entry name" value="CoA-transferase family III (CaiB/BaiF)"/>
    <property type="match status" value="1"/>
</dbReference>
<protein>
    <submittedName>
        <fullName evidence="3">CoA transferase</fullName>
    </submittedName>
</protein>
<feature type="region of interest" description="Disordered" evidence="2">
    <location>
        <begin position="388"/>
        <end position="408"/>
    </location>
</feature>
<dbReference type="PANTHER" id="PTHR48207">
    <property type="entry name" value="SUCCINATE--HYDROXYMETHYLGLUTARATE COA-TRANSFERASE"/>
    <property type="match status" value="1"/>
</dbReference>
<dbReference type="InterPro" id="IPR003673">
    <property type="entry name" value="CoA-Trfase_fam_III"/>
</dbReference>
<dbReference type="EMBL" id="JADBGI010000024">
    <property type="protein sequence ID" value="MBE3001448.1"/>
    <property type="molecule type" value="Genomic_DNA"/>
</dbReference>
<name>A0ABR9PC70_9ACTN</name>
<dbReference type="GO" id="GO:0016740">
    <property type="term" value="F:transferase activity"/>
    <property type="evidence" value="ECO:0007669"/>
    <property type="project" value="UniProtKB-KW"/>
</dbReference>
<sequence length="408" mass="43755">MNNDDEQGALPLEGTLVVSLEQAVAAPIATRHLADLGARVIKLERPGEGDFARNYDGAVDGLASHFVWLNRSKESLAVDLKSEHGRRVAQELVSRADVFVQNSAPGAAERLGLGAEALRERNPGLVVVNLSGYGSTGPRSARKAYDMLVQAESGMISVTGTPETPTKTGVPNADIAAGLYSAMSVLSALLRRTRSGRGATVEVSMFDSAVEWMGHAMYMQMYAGRQIPRMGLSHASIAPYDAFPTRDGEILVGVQNDRGWAALVGEVFGDPGAAEDPRFRTNVDRVANRAECDTYVAGRTRQWETAELDERLARAGIPAARLNRLSDVVEHPQLSERDRWRTVGTEKGGIDAVLPPMTFDDVELRMDPVPALGEHTEAILAELGLAGHDEPAGAAHPTPTTKKGVPHA</sequence>
<gene>
    <name evidence="3" type="ORF">IDM40_22540</name>
</gene>
<keyword evidence="4" id="KW-1185">Reference proteome</keyword>